<keyword evidence="3" id="KW-0997">Cell inner membrane</keyword>
<feature type="transmembrane region" description="Helical" evidence="7">
    <location>
        <begin position="6"/>
        <end position="32"/>
    </location>
</feature>
<dbReference type="AlphaFoldDB" id="A0A1B2I6V6"/>
<gene>
    <name evidence="9" type="ORF">BED41_11830</name>
</gene>
<dbReference type="OrthoDB" id="9772674at2"/>
<evidence type="ECO:0000256" key="6">
    <source>
        <dbReference type="ARBA" id="ARBA00023136"/>
    </source>
</evidence>
<keyword evidence="2" id="KW-1003">Cell membrane</keyword>
<dbReference type="GeneID" id="83058535"/>
<feature type="domain" description="TRAP C4-dicarboxylate transport system permease DctM subunit" evidence="8">
    <location>
        <begin position="8"/>
        <end position="419"/>
    </location>
</feature>
<feature type="transmembrane region" description="Helical" evidence="7">
    <location>
        <begin position="243"/>
        <end position="259"/>
    </location>
</feature>
<dbReference type="PIRSF" id="PIRSF006066">
    <property type="entry name" value="HI0050"/>
    <property type="match status" value="1"/>
</dbReference>
<dbReference type="Pfam" id="PF06808">
    <property type="entry name" value="DctM"/>
    <property type="match status" value="1"/>
</dbReference>
<evidence type="ECO:0000256" key="7">
    <source>
        <dbReference type="SAM" id="Phobius"/>
    </source>
</evidence>
<dbReference type="InterPro" id="IPR004681">
    <property type="entry name" value="TRAP_DctM"/>
</dbReference>
<feature type="transmembrane region" description="Helical" evidence="7">
    <location>
        <begin position="271"/>
        <end position="296"/>
    </location>
</feature>
<dbReference type="GO" id="GO:0022857">
    <property type="term" value="F:transmembrane transporter activity"/>
    <property type="evidence" value="ECO:0007669"/>
    <property type="project" value="TreeGrafter"/>
</dbReference>
<evidence type="ECO:0000259" key="8">
    <source>
        <dbReference type="Pfam" id="PF06808"/>
    </source>
</evidence>
<dbReference type="GO" id="GO:0005886">
    <property type="term" value="C:plasma membrane"/>
    <property type="evidence" value="ECO:0007669"/>
    <property type="project" value="UniProtKB-SubCell"/>
</dbReference>
<dbReference type="PANTHER" id="PTHR33362:SF2">
    <property type="entry name" value="TRAP TRANSPORTER LARGE PERMEASE PROTEIN"/>
    <property type="match status" value="1"/>
</dbReference>
<name>A0A1B2I6V6_9BACT</name>
<evidence type="ECO:0000256" key="5">
    <source>
        <dbReference type="ARBA" id="ARBA00022989"/>
    </source>
</evidence>
<organism evidence="9 10">
    <name type="scientific">Cloacibacillus porcorum</name>
    <dbReference type="NCBI Taxonomy" id="1197717"/>
    <lineage>
        <taxon>Bacteria</taxon>
        <taxon>Thermotogati</taxon>
        <taxon>Synergistota</taxon>
        <taxon>Synergistia</taxon>
        <taxon>Synergistales</taxon>
        <taxon>Synergistaceae</taxon>
        <taxon>Cloacibacillus</taxon>
    </lineage>
</organism>
<feature type="transmembrane region" description="Helical" evidence="7">
    <location>
        <begin position="164"/>
        <end position="190"/>
    </location>
</feature>
<dbReference type="InterPro" id="IPR010656">
    <property type="entry name" value="DctM"/>
</dbReference>
<dbReference type="STRING" id="1197717.BED41_11830"/>
<keyword evidence="5 7" id="KW-1133">Transmembrane helix</keyword>
<feature type="transmembrane region" description="Helical" evidence="7">
    <location>
        <begin position="44"/>
        <end position="67"/>
    </location>
</feature>
<evidence type="ECO:0000313" key="9">
    <source>
        <dbReference type="EMBL" id="ANZ45705.1"/>
    </source>
</evidence>
<feature type="transmembrane region" description="Helical" evidence="7">
    <location>
        <begin position="132"/>
        <end position="152"/>
    </location>
</feature>
<dbReference type="Proteomes" id="UP000093044">
    <property type="component" value="Chromosome"/>
</dbReference>
<evidence type="ECO:0000256" key="2">
    <source>
        <dbReference type="ARBA" id="ARBA00022475"/>
    </source>
</evidence>
<accession>A0A1B2I6V6</accession>
<dbReference type="PANTHER" id="PTHR33362">
    <property type="entry name" value="SIALIC ACID TRAP TRANSPORTER PERMEASE PROTEIN SIAT-RELATED"/>
    <property type="match status" value="1"/>
</dbReference>
<dbReference type="NCBIfam" id="TIGR00786">
    <property type="entry name" value="dctM"/>
    <property type="match status" value="1"/>
</dbReference>
<dbReference type="KEGG" id="cpor:BED41_11830"/>
<dbReference type="EMBL" id="CP016757">
    <property type="protein sequence ID" value="ANZ45705.1"/>
    <property type="molecule type" value="Genomic_DNA"/>
</dbReference>
<feature type="transmembrane region" description="Helical" evidence="7">
    <location>
        <begin position="400"/>
        <end position="424"/>
    </location>
</feature>
<evidence type="ECO:0000256" key="3">
    <source>
        <dbReference type="ARBA" id="ARBA00022519"/>
    </source>
</evidence>
<evidence type="ECO:0000313" key="10">
    <source>
        <dbReference type="Proteomes" id="UP000093044"/>
    </source>
</evidence>
<keyword evidence="6 7" id="KW-0472">Membrane</keyword>
<keyword evidence="10" id="KW-1185">Reference proteome</keyword>
<evidence type="ECO:0000256" key="4">
    <source>
        <dbReference type="ARBA" id="ARBA00022692"/>
    </source>
</evidence>
<feature type="transmembrane region" description="Helical" evidence="7">
    <location>
        <begin position="316"/>
        <end position="333"/>
    </location>
</feature>
<dbReference type="RefSeq" id="WP_066746518.1">
    <property type="nucleotide sequence ID" value="NZ_CP016757.1"/>
</dbReference>
<protein>
    <submittedName>
        <fullName evidence="9">C4-dicarboxylate ABC transporter permease</fullName>
    </submittedName>
</protein>
<sequence>MLPFAILVIILGLLIGMYLPYVFVLAALFLIHSIGYEDSFLMKYGYSVCNSLVLLCVPLFIAVGLVMERRGIGKCLVNFVGIFVGRIKGGLAIVAVVACAAFGSIAGSSLATLSCISSIMLPRFEESGYPKAYVATLLTSACPLGLLIPPSAHMILYSWAGRQPLLACFLATVGPGIMLVIMLSIVSLIIMRNDPNIKVRPKMPARNFIKMAKDDTFAAVPALLMPVIVLGGIYSGTFTPTEAAAIAIIYSVPVGFFIYKQLTMKKLYHTFVETASTTGVIMVMIFCVMMLSRIYIMEDMPGMISDFLRSFSDDKTIILLGVNIVILIMGMIMDDTSCLLLGTPILLPVVQSFGVDPIHFAAIMGVNVAIGLLTPPTAPALYFGIQVTKTPLSAMLKPNMILLVTCWLPTLIAVTYFPDLALWLPRLVLGN</sequence>
<keyword evidence="4 7" id="KW-0812">Transmembrane</keyword>
<proteinExistence type="predicted"/>
<evidence type="ECO:0000256" key="1">
    <source>
        <dbReference type="ARBA" id="ARBA00004429"/>
    </source>
</evidence>
<reference evidence="9" key="1">
    <citation type="submission" date="2016-08" db="EMBL/GenBank/DDBJ databases">
        <title>Complete genome of Cloacibacillus porcorum.</title>
        <authorList>
            <person name="Looft T."/>
            <person name="Bayles D.O."/>
            <person name="Alt D.P."/>
        </authorList>
    </citation>
    <scope>NUCLEOTIDE SEQUENCE [LARGE SCALE GENOMIC DNA]</scope>
    <source>
        <strain evidence="9">CL-84</strain>
    </source>
</reference>
<comment type="subcellular location">
    <subcellularLocation>
        <location evidence="1">Cell inner membrane</location>
        <topology evidence="1">Multi-pass membrane protein</topology>
    </subcellularLocation>
</comment>
<feature type="transmembrane region" description="Helical" evidence="7">
    <location>
        <begin position="87"/>
        <end position="120"/>
    </location>
</feature>
<feature type="transmembrane region" description="Helical" evidence="7">
    <location>
        <begin position="216"/>
        <end position="237"/>
    </location>
</feature>